<evidence type="ECO:0000313" key="6">
    <source>
        <dbReference type="Proteomes" id="UP000029964"/>
    </source>
</evidence>
<protein>
    <submittedName>
        <fullName evidence="5">Synembryn-A-like protein</fullName>
    </submittedName>
</protein>
<feature type="region of interest" description="Disordered" evidence="4">
    <location>
        <begin position="375"/>
        <end position="402"/>
    </location>
</feature>
<feature type="compositionally biased region" description="Basic and acidic residues" evidence="4">
    <location>
        <begin position="1"/>
        <end position="21"/>
    </location>
</feature>
<dbReference type="GO" id="GO:0005737">
    <property type="term" value="C:cytoplasm"/>
    <property type="evidence" value="ECO:0007669"/>
    <property type="project" value="TreeGrafter"/>
</dbReference>
<feature type="region of interest" description="Disordered" evidence="4">
    <location>
        <begin position="1"/>
        <end position="39"/>
    </location>
</feature>
<evidence type="ECO:0000313" key="5">
    <source>
        <dbReference type="EMBL" id="KFH47607.1"/>
    </source>
</evidence>
<dbReference type="InterPro" id="IPR019318">
    <property type="entry name" value="Gua_nucleotide_exch_fac_Ric8"/>
</dbReference>
<accession>A0A086TE25</accession>
<dbReference type="OrthoDB" id="5585685at2759"/>
<keyword evidence="3" id="KW-0143">Chaperone</keyword>
<dbReference type="GO" id="GO:0001965">
    <property type="term" value="F:G-protein alpha-subunit binding"/>
    <property type="evidence" value="ECO:0007669"/>
    <property type="project" value="TreeGrafter"/>
</dbReference>
<evidence type="ECO:0000256" key="3">
    <source>
        <dbReference type="ARBA" id="ARBA00023186"/>
    </source>
</evidence>
<comment type="similarity">
    <text evidence="1">Belongs to the synembryn family.</text>
</comment>
<keyword evidence="6" id="KW-1185">Reference proteome</keyword>
<dbReference type="GO" id="GO:0007186">
    <property type="term" value="P:G protein-coupled receptor signaling pathway"/>
    <property type="evidence" value="ECO:0007669"/>
    <property type="project" value="TreeGrafter"/>
</dbReference>
<name>A0A086TE25_HAPC1</name>
<feature type="compositionally biased region" description="Acidic residues" evidence="4">
    <location>
        <begin position="439"/>
        <end position="448"/>
    </location>
</feature>
<dbReference type="AlphaFoldDB" id="A0A086TE25"/>
<dbReference type="PANTHER" id="PTHR12425">
    <property type="entry name" value="SYNEMBRYN"/>
    <property type="match status" value="1"/>
</dbReference>
<evidence type="ECO:0000256" key="4">
    <source>
        <dbReference type="SAM" id="MobiDB-lite"/>
    </source>
</evidence>
<keyword evidence="2" id="KW-0344">Guanine-nucleotide releasing factor</keyword>
<dbReference type="GO" id="GO:0005085">
    <property type="term" value="F:guanyl-nucleotide exchange factor activity"/>
    <property type="evidence" value="ECO:0007669"/>
    <property type="project" value="UniProtKB-KW"/>
</dbReference>
<comment type="caution">
    <text evidence="5">The sequence shown here is derived from an EMBL/GenBank/DDBJ whole genome shotgun (WGS) entry which is preliminary data.</text>
</comment>
<dbReference type="PANTHER" id="PTHR12425:SF5">
    <property type="entry name" value="SYNEMBRYN"/>
    <property type="match status" value="1"/>
</dbReference>
<sequence>MAADGPRSKADVDRILERLDDPTEAADSGGEFTQPTGRPYEREKLLRQLHASTRTLPDAALETLYSSRGLRILGQHGFQESPQPEHLPALRCLNNVLVRSPQARKLLPAEIGADKIVAALKHGDPEDELALANIIILSSPGSNLDLTSSFETQGLAEALNSNGSLPTAEPTSPCAASLRLLSTLAASYESQAQRFLDSVDPVLEMLSKMAIGTPPLEGPVAILVNCLPVLPLQKKDHVSVEAVGMMVDILKDCIDFYGKGDKESEILPLLLALNHISQSDAAEAKTRLQEWLIPSEEDRKEALGKGQTLPHKLLHMSNTSMYPEVREVTMTLFFELSDKDPSRFVHNVGFGNAAGYLSTKGIEISQKDLGEAGSADVNPITGQRVDAEPQPDLPEMTEEEKEREAERLFVLFERLKATGVVDVENPVTQAMQSGRIEELPDDASDDDVDEKKKP</sequence>
<proteinExistence type="inferred from homology"/>
<gene>
    <name evidence="5" type="ORF">ACRE_014930</name>
</gene>
<dbReference type="HOGENOM" id="CLU_015532_0_0_1"/>
<reference evidence="6" key="1">
    <citation type="journal article" date="2014" name="Genome Announc.">
        <title>Genome sequence and annotation of Acremonium chrysogenum, producer of the beta-lactam antibiotic cephalosporin C.</title>
        <authorList>
            <person name="Terfehr D."/>
            <person name="Dahlmann T.A."/>
            <person name="Specht T."/>
            <person name="Zadra I."/>
            <person name="Kuernsteiner H."/>
            <person name="Kueck U."/>
        </authorList>
    </citation>
    <scope>NUCLEOTIDE SEQUENCE [LARGE SCALE GENOMIC DNA]</scope>
    <source>
        <strain evidence="6">ATCC 11550 / CBS 779.69 / DSM 880 / IAM 14645 / JCM 23072 / IMI 49137</strain>
    </source>
</reference>
<evidence type="ECO:0000256" key="1">
    <source>
        <dbReference type="ARBA" id="ARBA00009049"/>
    </source>
</evidence>
<feature type="region of interest" description="Disordered" evidence="4">
    <location>
        <begin position="425"/>
        <end position="454"/>
    </location>
</feature>
<dbReference type="Pfam" id="PF10165">
    <property type="entry name" value="Ric8"/>
    <property type="match status" value="1"/>
</dbReference>
<dbReference type="EMBL" id="JPKY01000008">
    <property type="protein sequence ID" value="KFH47607.1"/>
    <property type="molecule type" value="Genomic_DNA"/>
</dbReference>
<dbReference type="Proteomes" id="UP000029964">
    <property type="component" value="Unassembled WGS sequence"/>
</dbReference>
<organism evidence="5 6">
    <name type="scientific">Hapsidospora chrysogenum (strain ATCC 11550 / CBS 779.69 / DSM 880 / IAM 14645 / JCM 23072 / IMI 49137)</name>
    <name type="common">Acremonium chrysogenum</name>
    <dbReference type="NCBI Taxonomy" id="857340"/>
    <lineage>
        <taxon>Eukaryota</taxon>
        <taxon>Fungi</taxon>
        <taxon>Dikarya</taxon>
        <taxon>Ascomycota</taxon>
        <taxon>Pezizomycotina</taxon>
        <taxon>Sordariomycetes</taxon>
        <taxon>Hypocreomycetidae</taxon>
        <taxon>Hypocreales</taxon>
        <taxon>Bionectriaceae</taxon>
        <taxon>Hapsidospora</taxon>
    </lineage>
</organism>
<evidence type="ECO:0000256" key="2">
    <source>
        <dbReference type="ARBA" id="ARBA00022658"/>
    </source>
</evidence>